<feature type="compositionally biased region" description="Polar residues" evidence="6">
    <location>
        <begin position="613"/>
        <end position="627"/>
    </location>
</feature>
<dbReference type="SUPFAM" id="SSF52540">
    <property type="entry name" value="P-loop containing nucleoside triphosphate hydrolases"/>
    <property type="match status" value="2"/>
</dbReference>
<keyword evidence="2 5" id="KW-0378">Hydrolase</keyword>
<evidence type="ECO:0000259" key="8">
    <source>
        <dbReference type="PROSITE" id="PS51194"/>
    </source>
</evidence>
<gene>
    <name evidence="9" type="ORF">TWF694_004553</name>
</gene>
<feature type="domain" description="Helicase C-terminal" evidence="8">
    <location>
        <begin position="335"/>
        <end position="508"/>
    </location>
</feature>
<dbReference type="Pfam" id="PF00271">
    <property type="entry name" value="Helicase_C"/>
    <property type="match status" value="1"/>
</dbReference>
<organism evidence="9 10">
    <name type="scientific">Orbilia ellipsospora</name>
    <dbReference type="NCBI Taxonomy" id="2528407"/>
    <lineage>
        <taxon>Eukaryota</taxon>
        <taxon>Fungi</taxon>
        <taxon>Dikarya</taxon>
        <taxon>Ascomycota</taxon>
        <taxon>Pezizomycotina</taxon>
        <taxon>Orbiliomycetes</taxon>
        <taxon>Orbiliales</taxon>
        <taxon>Orbiliaceae</taxon>
        <taxon>Orbilia</taxon>
    </lineage>
</organism>
<dbReference type="EMBL" id="JAVHJO010000015">
    <property type="protein sequence ID" value="KAK6527569.1"/>
    <property type="molecule type" value="Genomic_DNA"/>
</dbReference>
<evidence type="ECO:0000256" key="4">
    <source>
        <dbReference type="ARBA" id="ARBA00022884"/>
    </source>
</evidence>
<keyword evidence="5" id="KW-0347">Helicase</keyword>
<dbReference type="InterPro" id="IPR027417">
    <property type="entry name" value="P-loop_NTPase"/>
</dbReference>
<name>A0AAV9WVL2_9PEZI</name>
<dbReference type="PROSITE" id="PS51194">
    <property type="entry name" value="HELICASE_CTER"/>
    <property type="match status" value="1"/>
</dbReference>
<evidence type="ECO:0000259" key="7">
    <source>
        <dbReference type="PROSITE" id="PS51192"/>
    </source>
</evidence>
<feature type="domain" description="Helicase ATP-binding" evidence="7">
    <location>
        <begin position="117"/>
        <end position="307"/>
    </location>
</feature>
<dbReference type="InterPro" id="IPR011545">
    <property type="entry name" value="DEAD/DEAH_box_helicase_dom"/>
</dbReference>
<keyword evidence="3 5" id="KW-0067">ATP-binding</keyword>
<dbReference type="AlphaFoldDB" id="A0AAV9WVL2"/>
<dbReference type="GO" id="GO:0003723">
    <property type="term" value="F:RNA binding"/>
    <property type="evidence" value="ECO:0007669"/>
    <property type="project" value="UniProtKB-UniRule"/>
</dbReference>
<comment type="similarity">
    <text evidence="5">Belongs to the DEAD box helicase family.</text>
</comment>
<keyword evidence="4 5" id="KW-0694">RNA-binding</keyword>
<dbReference type="InterPro" id="IPR001650">
    <property type="entry name" value="Helicase_C-like"/>
</dbReference>
<dbReference type="EC" id="3.6.4.13" evidence="5"/>
<comment type="domain">
    <text evidence="5">The Q motif is unique to and characteristic of the DEAD box family of RNA helicases and controls ATP binding and hydrolysis.</text>
</comment>
<comment type="catalytic activity">
    <reaction evidence="5">
        <text>ATP + H2O = ADP + phosphate + H(+)</text>
        <dbReference type="Rhea" id="RHEA:13065"/>
        <dbReference type="ChEBI" id="CHEBI:15377"/>
        <dbReference type="ChEBI" id="CHEBI:15378"/>
        <dbReference type="ChEBI" id="CHEBI:30616"/>
        <dbReference type="ChEBI" id="CHEBI:43474"/>
        <dbReference type="ChEBI" id="CHEBI:456216"/>
        <dbReference type="EC" id="3.6.4.13"/>
    </reaction>
</comment>
<dbReference type="GO" id="GO:0005524">
    <property type="term" value="F:ATP binding"/>
    <property type="evidence" value="ECO:0007669"/>
    <property type="project" value="UniProtKB-UniRule"/>
</dbReference>
<keyword evidence="1 5" id="KW-0547">Nucleotide-binding</keyword>
<dbReference type="Gene3D" id="3.40.50.300">
    <property type="entry name" value="P-loop containing nucleotide triphosphate hydrolases"/>
    <property type="match status" value="2"/>
</dbReference>
<dbReference type="PANTHER" id="PTHR24031">
    <property type="entry name" value="RNA HELICASE"/>
    <property type="match status" value="1"/>
</dbReference>
<dbReference type="Pfam" id="PF00270">
    <property type="entry name" value="DEAD"/>
    <property type="match status" value="1"/>
</dbReference>
<evidence type="ECO:0000313" key="10">
    <source>
        <dbReference type="Proteomes" id="UP001365542"/>
    </source>
</evidence>
<reference evidence="9 10" key="1">
    <citation type="submission" date="2019-10" db="EMBL/GenBank/DDBJ databases">
        <authorList>
            <person name="Palmer J.M."/>
        </authorList>
    </citation>
    <scope>NUCLEOTIDE SEQUENCE [LARGE SCALE GENOMIC DNA]</scope>
    <source>
        <strain evidence="9 10">TWF694</strain>
    </source>
</reference>
<dbReference type="GO" id="GO:0003724">
    <property type="term" value="F:RNA helicase activity"/>
    <property type="evidence" value="ECO:0007669"/>
    <property type="project" value="UniProtKB-EC"/>
</dbReference>
<dbReference type="PROSITE" id="PS51192">
    <property type="entry name" value="HELICASE_ATP_BIND_1"/>
    <property type="match status" value="1"/>
</dbReference>
<dbReference type="Proteomes" id="UP001365542">
    <property type="component" value="Unassembled WGS sequence"/>
</dbReference>
<sequence>MISSIRAIAPRRLASTAAIARSLARFTSVRQVGQPITPLVIRNAQPTYRTFVTTTLLRQQAAEQASESGAAPAPPVNSGLPTKFAQLRELGVHESIVSVITNKMQYEDMTEVQSKTIPVCMTGIDVIARAKTGTGKTLAFLIPTVNRLVAAGVKTTNSKPRWNEGHKSNADPRILIISPTRELAEQIARDAINLTRDTGLQVACMVGGTGKAWSIRDFHSRGCNILIGTPGRLKDVLSDPNTGVNAEKIETLIFDEADSLMDMGFEKDIEAIKSYLPKEKQTLMFSATMPDKVRELIGGTMRRGFKYINTIDPKSAETHTKVPQHMISVGNFENTFTTLFELMDRENRIAQDKGVPFKAMVFFNTARAAEWAAMMFRRVRLPGRESHPLYPLDLIQIHSRLSQPRRTEAADHFRNSESAVLFSSDVTARGMDFPNVTHVIQVGAPNNREQYIHRIGRTARGKNIESGNSVGYLILSDLDSKIVLKELRGINLLTGTNKDLVTPEADLTNLDSLDERAGEYARAIANASSRIDGGTKLYQALIGAYMSRGADVQDLLEGLFRMTKYNLGWENPPSLGRTFGMKLGFGANYDWALRKGYLTSTPESEETGRAGGSSFSTRRMGMNQSGPYNGPRETSYGRTGPPRQGGYNSNRQGGGYGGNRQGGGYANNRQGGSYGNNRQGGGYGNNRQGGSGGYGNNRQGGGRPYEQRERREPSV</sequence>
<dbReference type="SMART" id="SM00490">
    <property type="entry name" value="HELICc"/>
    <property type="match status" value="1"/>
</dbReference>
<protein>
    <recommendedName>
        <fullName evidence="5">ATP-dependent RNA helicase</fullName>
        <ecNumber evidence="5">3.6.4.13</ecNumber>
    </recommendedName>
</protein>
<comment type="caution">
    <text evidence="9">The sequence shown here is derived from an EMBL/GenBank/DDBJ whole genome shotgun (WGS) entry which is preliminary data.</text>
</comment>
<evidence type="ECO:0000256" key="5">
    <source>
        <dbReference type="RuleBase" id="RU365068"/>
    </source>
</evidence>
<evidence type="ECO:0000256" key="1">
    <source>
        <dbReference type="ARBA" id="ARBA00022741"/>
    </source>
</evidence>
<feature type="compositionally biased region" description="Basic and acidic residues" evidence="6">
    <location>
        <begin position="705"/>
        <end position="715"/>
    </location>
</feature>
<feature type="compositionally biased region" description="Gly residues" evidence="6">
    <location>
        <begin position="652"/>
        <end position="665"/>
    </location>
</feature>
<comment type="function">
    <text evidence="5">RNA helicase.</text>
</comment>
<dbReference type="CDD" id="cd18787">
    <property type="entry name" value="SF2_C_DEAD"/>
    <property type="match status" value="1"/>
</dbReference>
<keyword evidence="10" id="KW-1185">Reference proteome</keyword>
<dbReference type="GO" id="GO:0016787">
    <property type="term" value="F:hydrolase activity"/>
    <property type="evidence" value="ECO:0007669"/>
    <property type="project" value="UniProtKB-KW"/>
</dbReference>
<proteinExistence type="inferred from homology"/>
<feature type="compositionally biased region" description="Gly residues" evidence="6">
    <location>
        <begin position="672"/>
        <end position="703"/>
    </location>
</feature>
<evidence type="ECO:0000256" key="3">
    <source>
        <dbReference type="ARBA" id="ARBA00022840"/>
    </source>
</evidence>
<dbReference type="InterPro" id="IPR014001">
    <property type="entry name" value="Helicase_ATP-bd"/>
</dbReference>
<accession>A0AAV9WVL2</accession>
<evidence type="ECO:0000313" key="9">
    <source>
        <dbReference type="EMBL" id="KAK6527569.1"/>
    </source>
</evidence>
<dbReference type="SMART" id="SM00487">
    <property type="entry name" value="DEXDc"/>
    <property type="match status" value="1"/>
</dbReference>
<evidence type="ECO:0000256" key="2">
    <source>
        <dbReference type="ARBA" id="ARBA00022801"/>
    </source>
</evidence>
<feature type="region of interest" description="Disordered" evidence="6">
    <location>
        <begin position="601"/>
        <end position="715"/>
    </location>
</feature>
<evidence type="ECO:0000256" key="6">
    <source>
        <dbReference type="SAM" id="MobiDB-lite"/>
    </source>
</evidence>